<feature type="compositionally biased region" description="Low complexity" evidence="1">
    <location>
        <begin position="317"/>
        <end position="326"/>
    </location>
</feature>
<keyword evidence="3" id="KW-1185">Reference proteome</keyword>
<feature type="region of interest" description="Disordered" evidence="1">
    <location>
        <begin position="272"/>
        <end position="291"/>
    </location>
</feature>
<evidence type="ECO:0008006" key="4">
    <source>
        <dbReference type="Google" id="ProtNLM"/>
    </source>
</evidence>
<feature type="compositionally biased region" description="Low complexity" evidence="1">
    <location>
        <begin position="131"/>
        <end position="141"/>
    </location>
</feature>
<dbReference type="Proteomes" id="UP001627154">
    <property type="component" value="Unassembled WGS sequence"/>
</dbReference>
<dbReference type="AlphaFoldDB" id="A0ABD2WYY3"/>
<evidence type="ECO:0000256" key="1">
    <source>
        <dbReference type="SAM" id="MobiDB-lite"/>
    </source>
</evidence>
<feature type="region of interest" description="Disordered" evidence="1">
    <location>
        <begin position="204"/>
        <end position="231"/>
    </location>
</feature>
<evidence type="ECO:0000313" key="2">
    <source>
        <dbReference type="EMBL" id="KAL3398055.1"/>
    </source>
</evidence>
<comment type="caution">
    <text evidence="2">The sequence shown here is derived from an EMBL/GenBank/DDBJ whole genome shotgun (WGS) entry which is preliminary data.</text>
</comment>
<feature type="region of interest" description="Disordered" evidence="1">
    <location>
        <begin position="117"/>
        <end position="168"/>
    </location>
</feature>
<name>A0ABD2WYY3_9HYME</name>
<protein>
    <recommendedName>
        <fullName evidence="4">RING-type domain-containing protein</fullName>
    </recommendedName>
</protein>
<evidence type="ECO:0000313" key="3">
    <source>
        <dbReference type="Proteomes" id="UP001627154"/>
    </source>
</evidence>
<reference evidence="2 3" key="1">
    <citation type="journal article" date="2024" name="bioRxiv">
        <title>A reference genome for Trichogramma kaykai: A tiny desert-dwelling parasitoid wasp with competing sex-ratio distorters.</title>
        <authorList>
            <person name="Culotta J."/>
            <person name="Lindsey A.R."/>
        </authorList>
    </citation>
    <scope>NUCLEOTIDE SEQUENCE [LARGE SCALE GENOMIC DNA]</scope>
    <source>
        <strain evidence="2 3">KSX58</strain>
    </source>
</reference>
<gene>
    <name evidence="2" type="ORF">TKK_008275</name>
</gene>
<dbReference type="EMBL" id="JBJJXI010000060">
    <property type="protein sequence ID" value="KAL3398055.1"/>
    <property type="molecule type" value="Genomic_DNA"/>
</dbReference>
<feature type="compositionally biased region" description="Polar residues" evidence="1">
    <location>
        <begin position="213"/>
        <end position="229"/>
    </location>
</feature>
<organism evidence="2 3">
    <name type="scientific">Trichogramma kaykai</name>
    <dbReference type="NCBI Taxonomy" id="54128"/>
    <lineage>
        <taxon>Eukaryota</taxon>
        <taxon>Metazoa</taxon>
        <taxon>Ecdysozoa</taxon>
        <taxon>Arthropoda</taxon>
        <taxon>Hexapoda</taxon>
        <taxon>Insecta</taxon>
        <taxon>Pterygota</taxon>
        <taxon>Neoptera</taxon>
        <taxon>Endopterygota</taxon>
        <taxon>Hymenoptera</taxon>
        <taxon>Apocrita</taxon>
        <taxon>Proctotrupomorpha</taxon>
        <taxon>Chalcidoidea</taxon>
        <taxon>Trichogrammatidae</taxon>
        <taxon>Trichogramma</taxon>
    </lineage>
</organism>
<feature type="compositionally biased region" description="Polar residues" evidence="1">
    <location>
        <begin position="117"/>
        <end position="130"/>
    </location>
</feature>
<sequence>MDDQNSSKSFLKKTSDSLVHETSEENLNLMDSPNTIVEVQPTYLFTNLDLVGSTVPESTSDSETIGIAHHTTTNPVMDRGSFPENACAAGPSRLAEEITDYLCNKGNVIDLSTITSARSGRQNSSTQTSVDLPLEWSLSDSSSDEENNINSSEVKIETSPEAQTTQNAEVQNVSSMNLLSFIDDPNASNYSHLNESALGLTVNRQGHTDRSSNRSNAQQSTRPRHSTNFLEGPRFYRMNPVMERLWLNQQRTQETNRSHMRRNLIALHRRQRRNAEQMHLPISNNSTQERRRVLSSFEIPANREELLHSSSSRHGEQTQQQSESSGLLLSDYTELPISRFLSDYHSRFQNFSQITDIMCSMFYKGATKESIEKNTFPYEYKRLTPHKNEKEKNEIEKCTICLSEYEENENVRVIGNFDAHCMNTTIILDNLYIMPGNDTKVVIDTAHTV</sequence>
<feature type="region of interest" description="Disordered" evidence="1">
    <location>
        <begin position="307"/>
        <end position="326"/>
    </location>
</feature>
<proteinExistence type="predicted"/>
<accession>A0ABD2WYY3</accession>